<dbReference type="Proteomes" id="UP000823775">
    <property type="component" value="Unassembled WGS sequence"/>
</dbReference>
<organism evidence="2 3">
    <name type="scientific">Datura stramonium</name>
    <name type="common">Jimsonweed</name>
    <name type="synonym">Common thornapple</name>
    <dbReference type="NCBI Taxonomy" id="4076"/>
    <lineage>
        <taxon>Eukaryota</taxon>
        <taxon>Viridiplantae</taxon>
        <taxon>Streptophyta</taxon>
        <taxon>Embryophyta</taxon>
        <taxon>Tracheophyta</taxon>
        <taxon>Spermatophyta</taxon>
        <taxon>Magnoliopsida</taxon>
        <taxon>eudicotyledons</taxon>
        <taxon>Gunneridae</taxon>
        <taxon>Pentapetalae</taxon>
        <taxon>asterids</taxon>
        <taxon>lamiids</taxon>
        <taxon>Solanales</taxon>
        <taxon>Solanaceae</taxon>
        <taxon>Solanoideae</taxon>
        <taxon>Datureae</taxon>
        <taxon>Datura</taxon>
    </lineage>
</organism>
<protein>
    <recommendedName>
        <fullName evidence="4">Secreted protein</fullName>
    </recommendedName>
</protein>
<proteinExistence type="predicted"/>
<keyword evidence="1" id="KW-0732">Signal</keyword>
<gene>
    <name evidence="2" type="ORF">HAX54_053352</name>
</gene>
<evidence type="ECO:0000256" key="1">
    <source>
        <dbReference type="SAM" id="SignalP"/>
    </source>
</evidence>
<evidence type="ECO:0008006" key="4">
    <source>
        <dbReference type="Google" id="ProtNLM"/>
    </source>
</evidence>
<evidence type="ECO:0000313" key="2">
    <source>
        <dbReference type="EMBL" id="MCE3214804.1"/>
    </source>
</evidence>
<feature type="non-terminal residue" evidence="2">
    <location>
        <position position="61"/>
    </location>
</feature>
<sequence>MRWRLFVVVLVVSAREFRGEGDPVVRVISVEERKERREGGGANGDYLVVGKRRWARRLLVR</sequence>
<dbReference type="EMBL" id="JACEIK010009908">
    <property type="protein sequence ID" value="MCE3214804.1"/>
    <property type="molecule type" value="Genomic_DNA"/>
</dbReference>
<comment type="caution">
    <text evidence="2">The sequence shown here is derived from an EMBL/GenBank/DDBJ whole genome shotgun (WGS) entry which is preliminary data.</text>
</comment>
<feature type="signal peptide" evidence="1">
    <location>
        <begin position="1"/>
        <end position="21"/>
    </location>
</feature>
<keyword evidence="3" id="KW-1185">Reference proteome</keyword>
<reference evidence="2 3" key="1">
    <citation type="journal article" date="2021" name="BMC Genomics">
        <title>Datura genome reveals duplications of psychoactive alkaloid biosynthetic genes and high mutation rate following tissue culture.</title>
        <authorList>
            <person name="Rajewski A."/>
            <person name="Carter-House D."/>
            <person name="Stajich J."/>
            <person name="Litt A."/>
        </authorList>
    </citation>
    <scope>NUCLEOTIDE SEQUENCE [LARGE SCALE GENOMIC DNA]</scope>
    <source>
        <strain evidence="2">AR-01</strain>
    </source>
</reference>
<name>A0ABS8WPH7_DATST</name>
<accession>A0ABS8WPH7</accession>
<evidence type="ECO:0000313" key="3">
    <source>
        <dbReference type="Proteomes" id="UP000823775"/>
    </source>
</evidence>
<feature type="chain" id="PRO_5046427066" description="Secreted protein" evidence="1">
    <location>
        <begin position="22"/>
        <end position="61"/>
    </location>
</feature>